<feature type="transmembrane region" description="Helical" evidence="1">
    <location>
        <begin position="171"/>
        <end position="194"/>
    </location>
</feature>
<feature type="transmembrane region" description="Helical" evidence="1">
    <location>
        <begin position="200"/>
        <end position="220"/>
    </location>
</feature>
<keyword evidence="1" id="KW-1133">Transmembrane helix</keyword>
<reference evidence="3 4" key="1">
    <citation type="submission" date="2018-08" db="EMBL/GenBank/DDBJ databases">
        <title>A genome reference for cultivated species of the human gut microbiota.</title>
        <authorList>
            <person name="Zou Y."/>
            <person name="Xue W."/>
            <person name="Luo G."/>
        </authorList>
    </citation>
    <scope>NUCLEOTIDE SEQUENCE [LARGE SCALE GENOMIC DNA]</scope>
    <source>
        <strain evidence="3 4">AF15-20</strain>
    </source>
</reference>
<feature type="transmembrane region" description="Helical" evidence="1">
    <location>
        <begin position="12"/>
        <end position="37"/>
    </location>
</feature>
<name>A0A395W7V2_9FIRM</name>
<dbReference type="CDD" id="cd16935">
    <property type="entry name" value="HATPase_AgrC-ComD-like"/>
    <property type="match status" value="1"/>
</dbReference>
<evidence type="ECO:0000256" key="1">
    <source>
        <dbReference type="SAM" id="Phobius"/>
    </source>
</evidence>
<protein>
    <submittedName>
        <fullName evidence="3">ATP-binding protein</fullName>
    </submittedName>
</protein>
<keyword evidence="1" id="KW-0472">Membrane</keyword>
<evidence type="ECO:0000259" key="2">
    <source>
        <dbReference type="Pfam" id="PF14501"/>
    </source>
</evidence>
<dbReference type="PANTHER" id="PTHR40448">
    <property type="entry name" value="TWO-COMPONENT SENSOR HISTIDINE KINASE"/>
    <property type="match status" value="1"/>
</dbReference>
<keyword evidence="1" id="KW-0812">Transmembrane</keyword>
<keyword evidence="3" id="KW-0547">Nucleotide-binding</keyword>
<dbReference type="AlphaFoldDB" id="A0A395W7V2"/>
<feature type="transmembrane region" description="Helical" evidence="1">
    <location>
        <begin position="137"/>
        <end position="159"/>
    </location>
</feature>
<dbReference type="SUPFAM" id="SSF55874">
    <property type="entry name" value="ATPase domain of HSP90 chaperone/DNA topoisomerase II/histidine kinase"/>
    <property type="match status" value="1"/>
</dbReference>
<evidence type="ECO:0000313" key="3">
    <source>
        <dbReference type="EMBL" id="RGU91028.1"/>
    </source>
</evidence>
<dbReference type="InterPro" id="IPR032834">
    <property type="entry name" value="NatK-like_C"/>
</dbReference>
<accession>A0A395W7V2</accession>
<sequence>MRYQKKWINRFMIYQKIFVDILLLFNGMILNYLYFHFYDSRYILRLSKFQKMLTVCLLALMFVFVYSDFGYCSYIFTSLLGFLFIRIFYHFEEKSEYITQVVFFFILMFSDLFASIFTNLIIRFFDMQRNSVLELSYFSILLTTLIIIILYSFLNAKLIGISYKNLAKKELIIYVGSLVFSWLLCLILISFLLYFKDLLFQFFVCFVILFILLLDLFLVYSAQTKVNNNLLEKEMRIVNQKSDLLMKYYENVKNQDQENSIFRHDLKNHLSVIKDSLPECMSVYVNDIMSHIDKDNIRFYSDNKILEALINDKLDQAKRDGIELSVKCDDTNIEILSDYDLVTILSNLIDNSIDAVNTNISEERQIILRIKEVKNNLVIKIKNAFNNEIRYNKEELMSTKEGHSGLGIKSVKSVVSKYQGEIRMDITDNMFSVLIIIPFHP</sequence>
<dbReference type="GO" id="GO:0005524">
    <property type="term" value="F:ATP binding"/>
    <property type="evidence" value="ECO:0007669"/>
    <property type="project" value="UniProtKB-KW"/>
</dbReference>
<gene>
    <name evidence="3" type="ORF">DWW32_07535</name>
</gene>
<dbReference type="Gene3D" id="3.30.565.10">
    <property type="entry name" value="Histidine kinase-like ATPase, C-terminal domain"/>
    <property type="match status" value="1"/>
</dbReference>
<dbReference type="EMBL" id="QRYQ01000013">
    <property type="protein sequence ID" value="RGU91028.1"/>
    <property type="molecule type" value="Genomic_DNA"/>
</dbReference>
<organism evidence="3 4">
    <name type="scientific">Holdemanella biformis</name>
    <dbReference type="NCBI Taxonomy" id="1735"/>
    <lineage>
        <taxon>Bacteria</taxon>
        <taxon>Bacillati</taxon>
        <taxon>Bacillota</taxon>
        <taxon>Erysipelotrichia</taxon>
        <taxon>Erysipelotrichales</taxon>
        <taxon>Erysipelotrichaceae</taxon>
        <taxon>Holdemanella</taxon>
    </lineage>
</organism>
<comment type="caution">
    <text evidence="3">The sequence shown here is derived from an EMBL/GenBank/DDBJ whole genome shotgun (WGS) entry which is preliminary data.</text>
</comment>
<dbReference type="Pfam" id="PF14501">
    <property type="entry name" value="HATPase_c_5"/>
    <property type="match status" value="1"/>
</dbReference>
<dbReference type="PANTHER" id="PTHR40448:SF1">
    <property type="entry name" value="TWO-COMPONENT SENSOR HISTIDINE KINASE"/>
    <property type="match status" value="1"/>
</dbReference>
<dbReference type="Proteomes" id="UP000265489">
    <property type="component" value="Unassembled WGS sequence"/>
</dbReference>
<dbReference type="InterPro" id="IPR036890">
    <property type="entry name" value="HATPase_C_sf"/>
</dbReference>
<keyword evidence="3" id="KW-0067">ATP-binding</keyword>
<dbReference type="GO" id="GO:0042802">
    <property type="term" value="F:identical protein binding"/>
    <property type="evidence" value="ECO:0007669"/>
    <property type="project" value="TreeGrafter"/>
</dbReference>
<feature type="domain" description="Sensor histidine kinase NatK-like C-terminal" evidence="2">
    <location>
        <begin position="339"/>
        <end position="438"/>
    </location>
</feature>
<feature type="transmembrane region" description="Helical" evidence="1">
    <location>
        <begin position="101"/>
        <end position="125"/>
    </location>
</feature>
<proteinExistence type="predicted"/>
<evidence type="ECO:0000313" key="4">
    <source>
        <dbReference type="Proteomes" id="UP000265489"/>
    </source>
</evidence>